<evidence type="ECO:0000256" key="1">
    <source>
        <dbReference type="SAM" id="MobiDB-lite"/>
    </source>
</evidence>
<reference evidence="2 3" key="1">
    <citation type="submission" date="2021-06" db="EMBL/GenBank/DDBJ databases">
        <title>Caerostris darwini draft genome.</title>
        <authorList>
            <person name="Kono N."/>
            <person name="Arakawa K."/>
        </authorList>
    </citation>
    <scope>NUCLEOTIDE SEQUENCE [LARGE SCALE GENOMIC DNA]</scope>
</reference>
<comment type="caution">
    <text evidence="2">The sequence shown here is derived from an EMBL/GenBank/DDBJ whole genome shotgun (WGS) entry which is preliminary data.</text>
</comment>
<accession>A0AAV4WI54</accession>
<gene>
    <name evidence="2" type="ORF">CDAR_75251</name>
</gene>
<keyword evidence="3" id="KW-1185">Reference proteome</keyword>
<dbReference type="AlphaFoldDB" id="A0AAV4WI54"/>
<dbReference type="Proteomes" id="UP001054837">
    <property type="component" value="Unassembled WGS sequence"/>
</dbReference>
<dbReference type="EMBL" id="BPLQ01014681">
    <property type="protein sequence ID" value="GIY82043.1"/>
    <property type="molecule type" value="Genomic_DNA"/>
</dbReference>
<feature type="compositionally biased region" description="Low complexity" evidence="1">
    <location>
        <begin position="94"/>
        <end position="107"/>
    </location>
</feature>
<name>A0AAV4WI54_9ARAC</name>
<evidence type="ECO:0000313" key="3">
    <source>
        <dbReference type="Proteomes" id="UP001054837"/>
    </source>
</evidence>
<protein>
    <submittedName>
        <fullName evidence="2">Uncharacterized protein</fullName>
    </submittedName>
</protein>
<evidence type="ECO:0000313" key="2">
    <source>
        <dbReference type="EMBL" id="GIY82043.1"/>
    </source>
</evidence>
<proteinExistence type="predicted"/>
<sequence length="122" mass="13763">MVYQALPYNSKSCPQWLLKKQIQTIKVKQNISYAGARKLIKLQNLLILRLKRVKISFASIAIQTDDICYIPVQKHSKRSTAKSKSTNTAHNSDKLSTSPKPSTSSSSAYKLPATLRHTNYKL</sequence>
<feature type="region of interest" description="Disordered" evidence="1">
    <location>
        <begin position="74"/>
        <end position="111"/>
    </location>
</feature>
<organism evidence="2 3">
    <name type="scientific">Caerostris darwini</name>
    <dbReference type="NCBI Taxonomy" id="1538125"/>
    <lineage>
        <taxon>Eukaryota</taxon>
        <taxon>Metazoa</taxon>
        <taxon>Ecdysozoa</taxon>
        <taxon>Arthropoda</taxon>
        <taxon>Chelicerata</taxon>
        <taxon>Arachnida</taxon>
        <taxon>Araneae</taxon>
        <taxon>Araneomorphae</taxon>
        <taxon>Entelegynae</taxon>
        <taxon>Araneoidea</taxon>
        <taxon>Araneidae</taxon>
        <taxon>Caerostris</taxon>
    </lineage>
</organism>